<dbReference type="Proteomes" id="UP000499080">
    <property type="component" value="Unassembled WGS sequence"/>
</dbReference>
<sequence length="89" mass="9996">MRTIPEGVAPLQTSTPHQREKDFPLQKRTMVQKYYVDLNIALVLLYCFENGMSLSDDDVPKRSRSSLPSSGTMDDQQPRGGTPTSESFC</sequence>
<proteinExistence type="predicted"/>
<evidence type="ECO:0000256" key="1">
    <source>
        <dbReference type="SAM" id="MobiDB-lite"/>
    </source>
</evidence>
<keyword evidence="3" id="KW-1185">Reference proteome</keyword>
<feature type="region of interest" description="Disordered" evidence="1">
    <location>
        <begin position="1"/>
        <end position="24"/>
    </location>
</feature>
<evidence type="ECO:0000313" key="3">
    <source>
        <dbReference type="Proteomes" id="UP000499080"/>
    </source>
</evidence>
<comment type="caution">
    <text evidence="2">The sequence shown here is derived from an EMBL/GenBank/DDBJ whole genome shotgun (WGS) entry which is preliminary data.</text>
</comment>
<accession>A0A4Y2SZW5</accession>
<evidence type="ECO:0000313" key="2">
    <source>
        <dbReference type="EMBL" id="GBN93807.1"/>
    </source>
</evidence>
<protein>
    <submittedName>
        <fullName evidence="2">Uncharacterized protein</fullName>
    </submittedName>
</protein>
<dbReference type="AlphaFoldDB" id="A0A4Y2SZW5"/>
<gene>
    <name evidence="2" type="ORF">AVEN_80837_1</name>
</gene>
<name>A0A4Y2SZW5_ARAVE</name>
<feature type="region of interest" description="Disordered" evidence="1">
    <location>
        <begin position="52"/>
        <end position="89"/>
    </location>
</feature>
<dbReference type="EMBL" id="BGPR01025147">
    <property type="protein sequence ID" value="GBN93807.1"/>
    <property type="molecule type" value="Genomic_DNA"/>
</dbReference>
<feature type="compositionally biased region" description="Polar residues" evidence="1">
    <location>
        <begin position="65"/>
        <end position="75"/>
    </location>
</feature>
<reference evidence="2 3" key="1">
    <citation type="journal article" date="2019" name="Sci. Rep.">
        <title>Orb-weaving spider Araneus ventricosus genome elucidates the spidroin gene catalogue.</title>
        <authorList>
            <person name="Kono N."/>
            <person name="Nakamura H."/>
            <person name="Ohtoshi R."/>
            <person name="Moran D.A.P."/>
            <person name="Shinohara A."/>
            <person name="Yoshida Y."/>
            <person name="Fujiwara M."/>
            <person name="Mori M."/>
            <person name="Tomita M."/>
            <person name="Arakawa K."/>
        </authorList>
    </citation>
    <scope>NUCLEOTIDE SEQUENCE [LARGE SCALE GENOMIC DNA]</scope>
</reference>
<organism evidence="2 3">
    <name type="scientific">Araneus ventricosus</name>
    <name type="common">Orbweaver spider</name>
    <name type="synonym">Epeira ventricosa</name>
    <dbReference type="NCBI Taxonomy" id="182803"/>
    <lineage>
        <taxon>Eukaryota</taxon>
        <taxon>Metazoa</taxon>
        <taxon>Ecdysozoa</taxon>
        <taxon>Arthropoda</taxon>
        <taxon>Chelicerata</taxon>
        <taxon>Arachnida</taxon>
        <taxon>Araneae</taxon>
        <taxon>Araneomorphae</taxon>
        <taxon>Entelegynae</taxon>
        <taxon>Araneoidea</taxon>
        <taxon>Araneidae</taxon>
        <taxon>Araneus</taxon>
    </lineage>
</organism>